<keyword evidence="5 9" id="KW-1133">Transmembrane helix</keyword>
<dbReference type="Proteomes" id="UP001153620">
    <property type="component" value="Chromosome 1"/>
</dbReference>
<gene>
    <name evidence="11" type="ORF">CHIRRI_LOCUS3544</name>
</gene>
<evidence type="ECO:0000256" key="8">
    <source>
        <dbReference type="ARBA" id="ARBA00023180"/>
    </source>
</evidence>
<keyword evidence="7" id="KW-0675">Receptor</keyword>
<dbReference type="PANTHER" id="PTHR42643:SF30">
    <property type="entry name" value="IONOTROPIC RECEPTOR 40A-RELATED"/>
    <property type="match status" value="1"/>
</dbReference>
<comment type="subcellular location">
    <subcellularLocation>
        <location evidence="1">Cell membrane</location>
        <topology evidence="1">Multi-pass membrane protein</topology>
    </subcellularLocation>
</comment>
<evidence type="ECO:0000256" key="5">
    <source>
        <dbReference type="ARBA" id="ARBA00022989"/>
    </source>
</evidence>
<feature type="transmembrane region" description="Helical" evidence="9">
    <location>
        <begin position="300"/>
        <end position="321"/>
    </location>
</feature>
<evidence type="ECO:0000259" key="10">
    <source>
        <dbReference type="Pfam" id="PF00060"/>
    </source>
</evidence>
<dbReference type="OrthoDB" id="7739311at2759"/>
<evidence type="ECO:0000256" key="2">
    <source>
        <dbReference type="ARBA" id="ARBA00008685"/>
    </source>
</evidence>
<reference evidence="11" key="1">
    <citation type="submission" date="2022-01" db="EMBL/GenBank/DDBJ databases">
        <authorList>
            <person name="King R."/>
        </authorList>
    </citation>
    <scope>NUCLEOTIDE SEQUENCE</scope>
</reference>
<evidence type="ECO:0000256" key="3">
    <source>
        <dbReference type="ARBA" id="ARBA00022475"/>
    </source>
</evidence>
<dbReference type="Pfam" id="PF00060">
    <property type="entry name" value="Lig_chan"/>
    <property type="match status" value="1"/>
</dbReference>
<keyword evidence="12" id="KW-1185">Reference proteome</keyword>
<proteinExistence type="inferred from homology"/>
<name>A0A9N9RLP9_9DIPT</name>
<feature type="transmembrane region" description="Helical" evidence="9">
    <location>
        <begin position="357"/>
        <end position="376"/>
    </location>
</feature>
<keyword evidence="8" id="KW-0325">Glycoprotein</keyword>
<evidence type="ECO:0000256" key="7">
    <source>
        <dbReference type="ARBA" id="ARBA00023170"/>
    </source>
</evidence>
<comment type="similarity">
    <text evidence="2">Belongs to the glutamate-gated ion channel (TC 1.A.10.1) family.</text>
</comment>
<reference evidence="11" key="2">
    <citation type="submission" date="2022-10" db="EMBL/GenBank/DDBJ databases">
        <authorList>
            <consortium name="ENA_rothamsted_submissions"/>
            <consortium name="culmorum"/>
            <person name="King R."/>
        </authorList>
    </citation>
    <scope>NUCLEOTIDE SEQUENCE</scope>
</reference>
<evidence type="ECO:0000313" key="11">
    <source>
        <dbReference type="EMBL" id="CAG9800604.1"/>
    </source>
</evidence>
<dbReference type="Gene3D" id="1.10.287.70">
    <property type="match status" value="1"/>
</dbReference>
<keyword evidence="4 9" id="KW-0812">Transmembrane</keyword>
<evidence type="ECO:0000256" key="1">
    <source>
        <dbReference type="ARBA" id="ARBA00004651"/>
    </source>
</evidence>
<feature type="domain" description="Ionotropic glutamate receptor C-terminal" evidence="10">
    <location>
        <begin position="297"/>
        <end position="472"/>
    </location>
</feature>
<dbReference type="GO" id="GO:0015276">
    <property type="term" value="F:ligand-gated monoatomic ion channel activity"/>
    <property type="evidence" value="ECO:0007669"/>
    <property type="project" value="InterPro"/>
</dbReference>
<dbReference type="GO" id="GO:0005886">
    <property type="term" value="C:plasma membrane"/>
    <property type="evidence" value="ECO:0007669"/>
    <property type="project" value="UniProtKB-SubCell"/>
</dbReference>
<keyword evidence="6 9" id="KW-0472">Membrane</keyword>
<dbReference type="InterPro" id="IPR052192">
    <property type="entry name" value="Insect_Ionotropic_Sensory_Rcpt"/>
</dbReference>
<protein>
    <recommendedName>
        <fullName evidence="10">Ionotropic glutamate receptor C-terminal domain-containing protein</fullName>
    </recommendedName>
</protein>
<evidence type="ECO:0000256" key="9">
    <source>
        <dbReference type="SAM" id="Phobius"/>
    </source>
</evidence>
<dbReference type="InterPro" id="IPR001320">
    <property type="entry name" value="Iontro_rcpt_C"/>
</dbReference>
<dbReference type="EMBL" id="OU895877">
    <property type="protein sequence ID" value="CAG9800604.1"/>
    <property type="molecule type" value="Genomic_DNA"/>
</dbReference>
<organism evidence="11 12">
    <name type="scientific">Chironomus riparius</name>
    <dbReference type="NCBI Taxonomy" id="315576"/>
    <lineage>
        <taxon>Eukaryota</taxon>
        <taxon>Metazoa</taxon>
        <taxon>Ecdysozoa</taxon>
        <taxon>Arthropoda</taxon>
        <taxon>Hexapoda</taxon>
        <taxon>Insecta</taxon>
        <taxon>Pterygota</taxon>
        <taxon>Neoptera</taxon>
        <taxon>Endopterygota</taxon>
        <taxon>Diptera</taxon>
        <taxon>Nematocera</taxon>
        <taxon>Chironomoidea</taxon>
        <taxon>Chironomidae</taxon>
        <taxon>Chironominae</taxon>
        <taxon>Chironomus</taxon>
    </lineage>
</organism>
<evidence type="ECO:0000256" key="6">
    <source>
        <dbReference type="ARBA" id="ARBA00023136"/>
    </source>
</evidence>
<dbReference type="GO" id="GO:0050906">
    <property type="term" value="P:detection of stimulus involved in sensory perception"/>
    <property type="evidence" value="ECO:0007669"/>
    <property type="project" value="UniProtKB-ARBA"/>
</dbReference>
<evidence type="ECO:0000256" key="4">
    <source>
        <dbReference type="ARBA" id="ARBA00022692"/>
    </source>
</evidence>
<accession>A0A9N9RLP9</accession>
<dbReference type="AlphaFoldDB" id="A0A9N9RLP9"/>
<keyword evidence="3" id="KW-1003">Cell membrane</keyword>
<dbReference type="PANTHER" id="PTHR42643">
    <property type="entry name" value="IONOTROPIC RECEPTOR 20A-RELATED"/>
    <property type="match status" value="1"/>
</dbReference>
<sequence>MYFKVKKSAAAILVSFIAKIIICEGLNEFKVNEDLMTISKVIDDVVEEFLKKEKLRFDAFMTIYKLMRYQNQPIKNIVFIPNLTFNNLKSTKILDFYLKLPVSFVGLFHYSYFITNEMDTVTLSTFDWFSPYGCNKPYLHELNTFNKKSMKWIKKLMNYEKFLQYHGCELSMLLPFPAKDNTIYHVSGYASRESFEPYGISPKIFEIASKPYNFKAKYKRIDMEPEWITRQQTHFDSIKTNLNFNHEPYIYFQTLSLHHGNFNMRMSNVIANLNVLMFVTPAEKYSPYEKFFLPFDLETWFLLGSTFALTFSIIFIINCFSKSTRNLVYGHKVETPIWNVISIFFGVSQTRLPTENFSRFILTSFVFFCLIFRTCFQSKFFEFMTSEPRRTPPKEVEDLIDREYKVYSMNVNEKYSGGFERHERWPNITVTSSGYFKNAFETQADNSTARIALCVDEFFINNIASQTRQNHRWNRLDETVLYSTYDAFMFWNYAYHFRMLHNVINNLIPTGIMKLLVEQYFTKRYEFDKQENNPDVLTLDDLMFGFKIWFVSCLASLIAYVGEKIYSWYKAPKKVRFEKVQPLESHLIEVDVVLRRELVAKFRVRKIEAIKGNLNEAEILVDVHQSMDDEIDDLSLHHWNLFD</sequence>
<evidence type="ECO:0000313" key="12">
    <source>
        <dbReference type="Proteomes" id="UP001153620"/>
    </source>
</evidence>